<evidence type="ECO:0000313" key="1">
    <source>
        <dbReference type="EMBL" id="MPN05232.1"/>
    </source>
</evidence>
<organism evidence="1">
    <name type="scientific">bioreactor metagenome</name>
    <dbReference type="NCBI Taxonomy" id="1076179"/>
    <lineage>
        <taxon>unclassified sequences</taxon>
        <taxon>metagenomes</taxon>
        <taxon>ecological metagenomes</taxon>
    </lineage>
</organism>
<dbReference type="AlphaFoldDB" id="A0A645EVH7"/>
<sequence length="92" mass="11029">MIICWAAWAEDLRIMNRTVLVVLSNRLDRLVKPIYLQIECNDLGDILSERKLRSEPKQPIFDEIWENDEGRKDLDSCRNFKRKFGHKLQKKK</sequence>
<gene>
    <name evidence="1" type="ORF">SDC9_152482</name>
</gene>
<dbReference type="EMBL" id="VSSQ01051144">
    <property type="protein sequence ID" value="MPN05232.1"/>
    <property type="molecule type" value="Genomic_DNA"/>
</dbReference>
<comment type="caution">
    <text evidence="1">The sequence shown here is derived from an EMBL/GenBank/DDBJ whole genome shotgun (WGS) entry which is preliminary data.</text>
</comment>
<accession>A0A645EVH7</accession>
<name>A0A645EVH7_9ZZZZ</name>
<protein>
    <submittedName>
        <fullName evidence="1">Uncharacterized protein</fullName>
    </submittedName>
</protein>
<reference evidence="1" key="1">
    <citation type="submission" date="2019-08" db="EMBL/GenBank/DDBJ databases">
        <authorList>
            <person name="Kucharzyk K."/>
            <person name="Murdoch R.W."/>
            <person name="Higgins S."/>
            <person name="Loffler F."/>
        </authorList>
    </citation>
    <scope>NUCLEOTIDE SEQUENCE</scope>
</reference>
<proteinExistence type="predicted"/>